<dbReference type="EMBL" id="JAAOIW010000001">
    <property type="protein sequence ID" value="NHN29070.1"/>
    <property type="molecule type" value="Genomic_DNA"/>
</dbReference>
<dbReference type="PANTHER" id="PTHR30511:SF3">
    <property type="entry name" value="LYSINE RACEMASE"/>
    <property type="match status" value="1"/>
</dbReference>
<evidence type="ECO:0000256" key="3">
    <source>
        <dbReference type="ARBA" id="ARBA00023235"/>
    </source>
</evidence>
<comment type="cofactor">
    <cofactor evidence="1">
        <name>pyridoxal 5'-phosphate</name>
        <dbReference type="ChEBI" id="CHEBI:597326"/>
    </cofactor>
</comment>
<dbReference type="Gene3D" id="3.20.20.10">
    <property type="entry name" value="Alanine racemase"/>
    <property type="match status" value="1"/>
</dbReference>
<dbReference type="PANTHER" id="PTHR30511">
    <property type="entry name" value="ALANINE RACEMASE"/>
    <property type="match status" value="1"/>
</dbReference>
<dbReference type="InterPro" id="IPR029066">
    <property type="entry name" value="PLP-binding_barrel"/>
</dbReference>
<protein>
    <submittedName>
        <fullName evidence="5">Alanine/ornithine racemase family PLP-dependent enzyme</fullName>
    </submittedName>
</protein>
<proteinExistence type="predicted"/>
<name>A0ABX0J5H7_9BACL</name>
<accession>A0ABX0J5H7</accession>
<organism evidence="5 6">
    <name type="scientific">Paenibacillus agricola</name>
    <dbReference type="NCBI Taxonomy" id="2716264"/>
    <lineage>
        <taxon>Bacteria</taxon>
        <taxon>Bacillati</taxon>
        <taxon>Bacillota</taxon>
        <taxon>Bacilli</taxon>
        <taxon>Bacillales</taxon>
        <taxon>Paenibacillaceae</taxon>
        <taxon>Paenibacillus</taxon>
    </lineage>
</organism>
<evidence type="ECO:0000256" key="2">
    <source>
        <dbReference type="ARBA" id="ARBA00022898"/>
    </source>
</evidence>
<dbReference type="Pfam" id="PF01168">
    <property type="entry name" value="Ala_racemase_N"/>
    <property type="match status" value="1"/>
</dbReference>
<evidence type="ECO:0000313" key="6">
    <source>
        <dbReference type="Proteomes" id="UP001165962"/>
    </source>
</evidence>
<evidence type="ECO:0000256" key="1">
    <source>
        <dbReference type="ARBA" id="ARBA00001933"/>
    </source>
</evidence>
<feature type="domain" description="Alanine racemase N-terminal" evidence="4">
    <location>
        <begin position="11"/>
        <end position="230"/>
    </location>
</feature>
<keyword evidence="2" id="KW-0663">Pyridoxal phosphate</keyword>
<evidence type="ECO:0000313" key="5">
    <source>
        <dbReference type="EMBL" id="NHN29070.1"/>
    </source>
</evidence>
<dbReference type="CDD" id="cd06815">
    <property type="entry name" value="PLPDE_III_AR_like_1"/>
    <property type="match status" value="1"/>
</dbReference>
<gene>
    <name evidence="5" type="ORF">G9U52_04390</name>
</gene>
<keyword evidence="3" id="KW-0413">Isomerase</keyword>
<sequence length="356" mass="38375">MHASVTPRIEINLAKIAYNANQLLQLYGAKGIGIMGVTKVVCGNPAIAEVLVNKGIGVLADSKLENLRKMREAGIQAQFVLLRTPSLSEVNEVIAYADISMNTELAIIQKLSAIAHAQNKRHQIILMLEMGDLREGIMPADMAGFIAEVLALPGVQVVGLGASFACFGGVKPSAVKMDELSAIVQGIEDQFSLPLMYISGGNSANYNWLMEVKDTGKINNVRLGESIYLGREPVFREAISGLFTDAFTFVTEVIEAKVKPSVPYGEKGQDAFGNLPQFQDRGMMRRGLLGVGEQDVLVSGLTPQANIEVLGSSSDHIVLDLKKSNLQVGDEVSFSLNYSALLSAMTSPYVLKAYTH</sequence>
<dbReference type="Proteomes" id="UP001165962">
    <property type="component" value="Unassembled WGS sequence"/>
</dbReference>
<dbReference type="InterPro" id="IPR001608">
    <property type="entry name" value="Ala_racemase_N"/>
</dbReference>
<evidence type="ECO:0000259" key="4">
    <source>
        <dbReference type="Pfam" id="PF01168"/>
    </source>
</evidence>
<reference evidence="5" key="1">
    <citation type="submission" date="2020-03" db="EMBL/GenBank/DDBJ databases">
        <title>Draft sequencing of Paenibacilllus sp. S3N08.</title>
        <authorList>
            <person name="Kim D.-U."/>
        </authorList>
    </citation>
    <scope>NUCLEOTIDE SEQUENCE</scope>
    <source>
        <strain evidence="5">S3N08</strain>
    </source>
</reference>
<comment type="caution">
    <text evidence="5">The sequence shown here is derived from an EMBL/GenBank/DDBJ whole genome shotgun (WGS) entry which is preliminary data.</text>
</comment>
<dbReference type="InterPro" id="IPR000821">
    <property type="entry name" value="Ala_racemase"/>
</dbReference>
<keyword evidence="6" id="KW-1185">Reference proteome</keyword>
<dbReference type="SUPFAM" id="SSF51419">
    <property type="entry name" value="PLP-binding barrel"/>
    <property type="match status" value="1"/>
</dbReference>